<organism evidence="1 2">
    <name type="scientific">Punica granatum</name>
    <name type="common">Pomegranate</name>
    <dbReference type="NCBI Taxonomy" id="22663"/>
    <lineage>
        <taxon>Eukaryota</taxon>
        <taxon>Viridiplantae</taxon>
        <taxon>Streptophyta</taxon>
        <taxon>Embryophyta</taxon>
        <taxon>Tracheophyta</taxon>
        <taxon>Spermatophyta</taxon>
        <taxon>Magnoliopsida</taxon>
        <taxon>eudicotyledons</taxon>
        <taxon>Gunneridae</taxon>
        <taxon>Pentapetalae</taxon>
        <taxon>rosids</taxon>
        <taxon>malvids</taxon>
        <taxon>Myrtales</taxon>
        <taxon>Lythraceae</taxon>
        <taxon>Punica</taxon>
    </lineage>
</organism>
<dbReference type="Proteomes" id="UP000197138">
    <property type="component" value="Unassembled WGS sequence"/>
</dbReference>
<evidence type="ECO:0000313" key="2">
    <source>
        <dbReference type="Proteomes" id="UP000197138"/>
    </source>
</evidence>
<comment type="caution">
    <text evidence="1">The sequence shown here is derived from an EMBL/GenBank/DDBJ whole genome shotgun (WGS) entry which is preliminary data.</text>
</comment>
<sequence>MALLWSLNLQPCPKVVFSERFLFALLGCRCGGHSLFYTVGHISACVSFSKVVVSFTHVINSAEESRGEPHNCCSSFEINRR</sequence>
<dbReference type="AlphaFoldDB" id="A0A218XHS4"/>
<name>A0A218XHS4_PUNGR</name>
<protein>
    <submittedName>
        <fullName evidence="1">Uncharacterized protein</fullName>
    </submittedName>
</protein>
<evidence type="ECO:0000313" key="1">
    <source>
        <dbReference type="EMBL" id="OWM84483.1"/>
    </source>
</evidence>
<proteinExistence type="predicted"/>
<gene>
    <name evidence="1" type="ORF">CDL15_Pgr000923</name>
</gene>
<dbReference type="EMBL" id="MTKT01001357">
    <property type="protein sequence ID" value="OWM84483.1"/>
    <property type="molecule type" value="Genomic_DNA"/>
</dbReference>
<reference evidence="2" key="1">
    <citation type="journal article" date="2017" name="Plant J.">
        <title>The pomegranate (Punica granatum L.) genome and the genomics of punicalagin biosynthesis.</title>
        <authorList>
            <person name="Qin G."/>
            <person name="Xu C."/>
            <person name="Ming R."/>
            <person name="Tang H."/>
            <person name="Guyot R."/>
            <person name="Kramer E.M."/>
            <person name="Hu Y."/>
            <person name="Yi X."/>
            <person name="Qi Y."/>
            <person name="Xu X."/>
            <person name="Gao Z."/>
            <person name="Pan H."/>
            <person name="Jian J."/>
            <person name="Tian Y."/>
            <person name="Yue Z."/>
            <person name="Xu Y."/>
        </authorList>
    </citation>
    <scope>NUCLEOTIDE SEQUENCE [LARGE SCALE GENOMIC DNA]</scope>
    <source>
        <strain evidence="2">cv. Dabenzi</strain>
    </source>
</reference>
<accession>A0A218XHS4</accession>